<dbReference type="SMART" id="SM00458">
    <property type="entry name" value="RICIN"/>
    <property type="match status" value="3"/>
</dbReference>
<protein>
    <recommendedName>
        <fullName evidence="4">Ricin B lectin domain-containing protein</fullName>
    </recommendedName>
</protein>
<dbReference type="SUPFAM" id="SSF50370">
    <property type="entry name" value="Ricin B-like lectins"/>
    <property type="match status" value="3"/>
</dbReference>
<proteinExistence type="predicted"/>
<dbReference type="Pfam" id="PF00652">
    <property type="entry name" value="Ricin_B_lectin"/>
    <property type="match status" value="3"/>
</dbReference>
<keyword evidence="1" id="KW-0430">Lectin</keyword>
<reference evidence="5 6" key="1">
    <citation type="submission" date="2020-08" db="EMBL/GenBank/DDBJ databases">
        <title>Sequencing the genomes of 1000 actinobacteria strains.</title>
        <authorList>
            <person name="Klenk H.-P."/>
        </authorList>
    </citation>
    <scope>NUCLEOTIDE SEQUENCE [LARGE SCALE GENOMIC DNA]</scope>
    <source>
        <strain evidence="5 6">DSM 46659</strain>
    </source>
</reference>
<sequence length="518" mass="56312">MLRLNEEANMINVASGRTAAVLAVLGVASSLTATPASSDRLPTDGKSQQVGNPDSIVSSSFPKKLHDSAIYPIKDTQREDRNNGDAQDQECAHEAAYTLARSEESSKEDQCPAVPPQTFVGYKGKCLDVDGPVERGAKLVMNTCVGAASQKWVVSPAEDTHSGQFRIVRPESANLCVTTHDVGGQYQLDSCTDGNRFNARMDGTVYDFSSSTTSSYCLDVQGAATSDQTPVISYSCHGNENQQWGYPSNPIRGLASKCIDGNSANEDRKPVLLYTCNDQPWQKWRVLATGQIVTQDGSGNSRCMDVRDVGTADETKVQMYTCRKLWDPLWVAQQWAPKQDGSLFNPNSKKCLHVPGSATADVTELQIYTCNATAAQAWSPNPQPIVNKDSGKCLDIKGGQGGTVDNNTDVILYDCNSGVNQKWVFQFDGTIRSLSKCLDVFNGASSADSRLVAYDCNGSFSQSFSERVINGTPYLINMNSDMCIGRRNASSVDGTNIVLAECNQTSQQQWDIQSRGWR</sequence>
<evidence type="ECO:0000313" key="5">
    <source>
        <dbReference type="EMBL" id="MBB6172143.1"/>
    </source>
</evidence>
<dbReference type="InterPro" id="IPR000772">
    <property type="entry name" value="Ricin_B_lectin"/>
</dbReference>
<feature type="domain" description="Ricin B lectin" evidence="4">
    <location>
        <begin position="114"/>
        <end position="247"/>
    </location>
</feature>
<dbReference type="GO" id="GO:0006493">
    <property type="term" value="P:protein O-linked glycosylation"/>
    <property type="evidence" value="ECO:0007669"/>
    <property type="project" value="TreeGrafter"/>
</dbReference>
<dbReference type="PROSITE" id="PS50231">
    <property type="entry name" value="RICIN_B_LECTIN"/>
    <property type="match status" value="3"/>
</dbReference>
<gene>
    <name evidence="5" type="ORF">HNR23_002203</name>
</gene>
<feature type="compositionally biased region" description="Polar residues" evidence="3">
    <location>
        <begin position="45"/>
        <end position="61"/>
    </location>
</feature>
<dbReference type="GO" id="GO:0030246">
    <property type="term" value="F:carbohydrate binding"/>
    <property type="evidence" value="ECO:0007669"/>
    <property type="project" value="UniProtKB-KW"/>
</dbReference>
<keyword evidence="2" id="KW-1015">Disulfide bond</keyword>
<evidence type="ECO:0000256" key="1">
    <source>
        <dbReference type="ARBA" id="ARBA00022734"/>
    </source>
</evidence>
<dbReference type="CDD" id="cd00161">
    <property type="entry name" value="beta-trefoil_Ricin-like"/>
    <property type="match status" value="2"/>
</dbReference>
<evidence type="ECO:0000259" key="4">
    <source>
        <dbReference type="SMART" id="SM00458"/>
    </source>
</evidence>
<dbReference type="RefSeq" id="WP_184075482.1">
    <property type="nucleotide sequence ID" value="NZ_JACHDS010000001.1"/>
</dbReference>
<dbReference type="EMBL" id="JACHDS010000001">
    <property type="protein sequence ID" value="MBB6172143.1"/>
    <property type="molecule type" value="Genomic_DNA"/>
</dbReference>
<dbReference type="GO" id="GO:0004653">
    <property type="term" value="F:polypeptide N-acetylgalactosaminyltransferase activity"/>
    <property type="evidence" value="ECO:0007669"/>
    <property type="project" value="TreeGrafter"/>
</dbReference>
<evidence type="ECO:0000256" key="3">
    <source>
        <dbReference type="SAM" id="MobiDB-lite"/>
    </source>
</evidence>
<dbReference type="PANTHER" id="PTHR11675:SF126">
    <property type="entry name" value="RICIN B LECTIN DOMAIN-CONTAINING PROTEIN"/>
    <property type="match status" value="1"/>
</dbReference>
<dbReference type="Proteomes" id="UP000546642">
    <property type="component" value="Unassembled WGS sequence"/>
</dbReference>
<organism evidence="5 6">
    <name type="scientific">Nocardiopsis mwathae</name>
    <dbReference type="NCBI Taxonomy" id="1472723"/>
    <lineage>
        <taxon>Bacteria</taxon>
        <taxon>Bacillati</taxon>
        <taxon>Actinomycetota</taxon>
        <taxon>Actinomycetes</taxon>
        <taxon>Streptosporangiales</taxon>
        <taxon>Nocardiopsidaceae</taxon>
        <taxon>Nocardiopsis</taxon>
    </lineage>
</organism>
<evidence type="ECO:0000256" key="2">
    <source>
        <dbReference type="ARBA" id="ARBA00023157"/>
    </source>
</evidence>
<keyword evidence="6" id="KW-1185">Reference proteome</keyword>
<name>A0A7X0D5D8_9ACTN</name>
<dbReference type="AlphaFoldDB" id="A0A7X0D5D8"/>
<feature type="region of interest" description="Disordered" evidence="3">
    <location>
        <begin position="34"/>
        <end position="90"/>
    </location>
</feature>
<feature type="domain" description="Ricin B lectin" evidence="4">
    <location>
        <begin position="383"/>
        <end position="513"/>
    </location>
</feature>
<dbReference type="PANTHER" id="PTHR11675">
    <property type="entry name" value="N-ACETYLGALACTOSAMINYLTRANSFERASE"/>
    <property type="match status" value="1"/>
</dbReference>
<comment type="caution">
    <text evidence="5">The sequence shown here is derived from an EMBL/GenBank/DDBJ whole genome shotgun (WGS) entry which is preliminary data.</text>
</comment>
<feature type="domain" description="Ricin B lectin" evidence="4">
    <location>
        <begin position="249"/>
        <end position="381"/>
    </location>
</feature>
<accession>A0A7X0D5D8</accession>
<dbReference type="InterPro" id="IPR035992">
    <property type="entry name" value="Ricin_B-like_lectins"/>
</dbReference>
<dbReference type="Gene3D" id="2.80.10.50">
    <property type="match status" value="5"/>
</dbReference>
<evidence type="ECO:0000313" key="6">
    <source>
        <dbReference type="Proteomes" id="UP000546642"/>
    </source>
</evidence>